<dbReference type="InterPro" id="IPR000194">
    <property type="entry name" value="ATPase_F1/V1/A1_a/bsu_nucl-bd"/>
</dbReference>
<dbReference type="Pfam" id="PF00006">
    <property type="entry name" value="ATP-synt_ab"/>
    <property type="match status" value="1"/>
</dbReference>
<dbReference type="Gene3D" id="3.40.50.12240">
    <property type="match status" value="1"/>
</dbReference>
<dbReference type="SUPFAM" id="SSF52540">
    <property type="entry name" value="P-loop containing nucleoside triphosphate hydrolases"/>
    <property type="match status" value="1"/>
</dbReference>
<dbReference type="PROSITE" id="PS00152">
    <property type="entry name" value="ATPASE_ALPHA_BETA"/>
    <property type="match status" value="1"/>
</dbReference>
<dbReference type="Pfam" id="PF18269">
    <property type="entry name" value="T3SS_ATPase_C"/>
    <property type="match status" value="1"/>
</dbReference>
<protein>
    <submittedName>
        <fullName evidence="11">FliI/YscN family ATPase</fullName>
    </submittedName>
</protein>
<dbReference type="SMART" id="SM00382">
    <property type="entry name" value="AAA"/>
    <property type="match status" value="1"/>
</dbReference>
<comment type="subcellular location">
    <subcellularLocation>
        <location evidence="1">Cytoplasm</location>
    </subcellularLocation>
</comment>
<evidence type="ECO:0000256" key="1">
    <source>
        <dbReference type="ARBA" id="ARBA00004496"/>
    </source>
</evidence>
<dbReference type="InterPro" id="IPR003593">
    <property type="entry name" value="AAA+_ATPase"/>
</dbReference>
<evidence type="ECO:0000256" key="4">
    <source>
        <dbReference type="ARBA" id="ARBA00022741"/>
    </source>
</evidence>
<evidence type="ECO:0000256" key="7">
    <source>
        <dbReference type="ARBA" id="ARBA00022967"/>
    </source>
</evidence>
<evidence type="ECO:0000259" key="10">
    <source>
        <dbReference type="SMART" id="SM00382"/>
    </source>
</evidence>
<gene>
    <name evidence="11" type="ORF">U0C82_07165</name>
</gene>
<dbReference type="InterPro" id="IPR050053">
    <property type="entry name" value="ATPase_alpha/beta_chains"/>
</dbReference>
<keyword evidence="5" id="KW-0067">ATP-binding</keyword>
<dbReference type="EMBL" id="JAXLPB010000002">
    <property type="protein sequence ID" value="MDY8108923.1"/>
    <property type="molecule type" value="Genomic_DNA"/>
</dbReference>
<dbReference type="CDD" id="cd01136">
    <property type="entry name" value="ATPase_flagellum-secretory_path_III"/>
    <property type="match status" value="1"/>
</dbReference>
<evidence type="ECO:0000256" key="8">
    <source>
        <dbReference type="ARBA" id="ARBA00034006"/>
    </source>
</evidence>
<keyword evidence="3" id="KW-0963">Cytoplasm</keyword>
<comment type="catalytic activity">
    <reaction evidence="8">
        <text>ATP + H2O + cellular proteinSide 1 = ADP + phosphate + cellular proteinSide 2.</text>
        <dbReference type="EC" id="7.4.2.8"/>
    </reaction>
</comment>
<proteinExistence type="predicted"/>
<organism evidence="11 12">
    <name type="scientific">Fulvimarina uroteuthidis</name>
    <dbReference type="NCBI Taxonomy" id="3098149"/>
    <lineage>
        <taxon>Bacteria</taxon>
        <taxon>Pseudomonadati</taxon>
        <taxon>Pseudomonadota</taxon>
        <taxon>Alphaproteobacteria</taxon>
        <taxon>Hyphomicrobiales</taxon>
        <taxon>Aurantimonadaceae</taxon>
        <taxon>Fulvimarina</taxon>
    </lineage>
</organism>
<keyword evidence="7" id="KW-1278">Translocase</keyword>
<evidence type="ECO:0000313" key="11">
    <source>
        <dbReference type="EMBL" id="MDY8108923.1"/>
    </source>
</evidence>
<keyword evidence="12" id="KW-1185">Reference proteome</keyword>
<evidence type="ECO:0000256" key="2">
    <source>
        <dbReference type="ARBA" id="ARBA00022448"/>
    </source>
</evidence>
<dbReference type="InterPro" id="IPR005714">
    <property type="entry name" value="ATPase_T3SS_FliI/YscN"/>
</dbReference>
<feature type="region of interest" description="Disordered" evidence="9">
    <location>
        <begin position="106"/>
        <end position="126"/>
    </location>
</feature>
<accession>A0ABU5I2C5</accession>
<dbReference type="InterPro" id="IPR020003">
    <property type="entry name" value="ATPase_a/bsu_AS"/>
</dbReference>
<sequence>MSDVLSTAAILSAPRIDISGRVVDVGPQSFRVSGLSPFVRLGDCISCTGEHRHELGEVVRIDTDSLTVKPYGTRSTQGVGSRAIKVGPFAIAPHTSWRGRVLDAFGQPQDDKGPVEQGLARRPVDSPPLPALQRARALEPVPTGVSVVDIFTPLVKGQRIGIFAGSGVGKSTLMGMLSQSKGFDTVVVALVGERGREVREFLEEVMAGELTKVVTIVATGDESPMMRRLAPRTATAVAEHFRDEGDDVLLIVDSVTRYAHAARDVALSAGEPPVSRGYPPSVFSELPQLLERAGTGRDGSGTITGIYAVLVDGDDHNDPIADAIRGTLDGHIVLDRAIAEQGRFPAVDYLKSISRLADKAYQGSERELVTRLRAMTSRFEDTRDLRLLGGYQRGSDQTLDQAVDLVPHIYEFLAQRPGEAAPAKPFDALSAALKRALAPQPAK</sequence>
<dbReference type="RefSeq" id="WP_322186387.1">
    <property type="nucleotide sequence ID" value="NZ_JAXLPB010000002.1"/>
</dbReference>
<dbReference type="PANTHER" id="PTHR15184">
    <property type="entry name" value="ATP SYNTHASE"/>
    <property type="match status" value="1"/>
</dbReference>
<evidence type="ECO:0000256" key="5">
    <source>
        <dbReference type="ARBA" id="ARBA00022840"/>
    </source>
</evidence>
<dbReference type="InterPro" id="IPR027417">
    <property type="entry name" value="P-loop_NTPase"/>
</dbReference>
<keyword evidence="4" id="KW-0547">Nucleotide-binding</keyword>
<evidence type="ECO:0000256" key="9">
    <source>
        <dbReference type="SAM" id="MobiDB-lite"/>
    </source>
</evidence>
<evidence type="ECO:0000256" key="6">
    <source>
        <dbReference type="ARBA" id="ARBA00022927"/>
    </source>
</evidence>
<keyword evidence="6" id="KW-0653">Protein transport</keyword>
<dbReference type="Proteomes" id="UP001294412">
    <property type="component" value="Unassembled WGS sequence"/>
</dbReference>
<dbReference type="InterPro" id="IPR040627">
    <property type="entry name" value="T3SS_ATPase_C"/>
</dbReference>
<keyword evidence="2" id="KW-0813">Transport</keyword>
<comment type="caution">
    <text evidence="11">The sequence shown here is derived from an EMBL/GenBank/DDBJ whole genome shotgun (WGS) entry which is preliminary data.</text>
</comment>
<name>A0ABU5I2C5_9HYPH</name>
<evidence type="ECO:0000313" key="12">
    <source>
        <dbReference type="Proteomes" id="UP001294412"/>
    </source>
</evidence>
<feature type="domain" description="AAA+ ATPase" evidence="10">
    <location>
        <begin position="156"/>
        <end position="339"/>
    </location>
</feature>
<dbReference type="PANTHER" id="PTHR15184:SF9">
    <property type="entry name" value="SPI-1 TYPE 3 SECRETION SYSTEM ATPASE"/>
    <property type="match status" value="1"/>
</dbReference>
<reference evidence="11 12" key="1">
    <citation type="submission" date="2023-12" db="EMBL/GenBank/DDBJ databases">
        <title>Description of Novel Strain Fulvimarina sp. 2208YS6-2-32 isolated from Uroteuthis (Photololigo) edulis.</title>
        <authorList>
            <person name="Park J.-S."/>
        </authorList>
    </citation>
    <scope>NUCLEOTIDE SEQUENCE [LARGE SCALE GENOMIC DNA]</scope>
    <source>
        <strain evidence="11 12">2208YS6-2-32</strain>
    </source>
</reference>
<dbReference type="NCBIfam" id="TIGR01026">
    <property type="entry name" value="fliI_yscN"/>
    <property type="match status" value="1"/>
</dbReference>
<evidence type="ECO:0000256" key="3">
    <source>
        <dbReference type="ARBA" id="ARBA00022490"/>
    </source>
</evidence>